<evidence type="ECO:0000313" key="8">
    <source>
        <dbReference type="Proteomes" id="UP000002668"/>
    </source>
</evidence>
<evidence type="ECO:0000256" key="4">
    <source>
        <dbReference type="ARBA" id="ARBA00022679"/>
    </source>
</evidence>
<comment type="similarity">
    <text evidence="1">Belongs to the glycosyltransferase 34 family.</text>
</comment>
<keyword evidence="8" id="KW-1185">Reference proteome</keyword>
<proteinExistence type="inferred from homology"/>
<dbReference type="InterPro" id="IPR029044">
    <property type="entry name" value="Nucleotide-diphossugar_trans"/>
</dbReference>
<evidence type="ECO:0000256" key="3">
    <source>
        <dbReference type="ARBA" id="ARBA00022676"/>
    </source>
</evidence>
<dbReference type="InterPro" id="IPR008630">
    <property type="entry name" value="Glyco_trans_34"/>
</dbReference>
<protein>
    <recommendedName>
        <fullName evidence="6">Nucleotide-diphospho-sugar transferase domain-containing protein</fullName>
    </recommendedName>
</protein>
<gene>
    <name evidence="7" type="ORF">LEMA_P016590.1</name>
</gene>
<organism evidence="8">
    <name type="scientific">Leptosphaeria maculans (strain JN3 / isolate v23.1.3 / race Av1-4-5-6-7-8)</name>
    <name type="common">Blackleg fungus</name>
    <name type="synonym">Phoma lingam</name>
    <dbReference type="NCBI Taxonomy" id="985895"/>
    <lineage>
        <taxon>Eukaryota</taxon>
        <taxon>Fungi</taxon>
        <taxon>Dikarya</taxon>
        <taxon>Ascomycota</taxon>
        <taxon>Pezizomycotina</taxon>
        <taxon>Dothideomycetes</taxon>
        <taxon>Pleosporomycetidae</taxon>
        <taxon>Pleosporales</taxon>
        <taxon>Pleosporineae</taxon>
        <taxon>Leptosphaeriaceae</taxon>
        <taxon>Plenodomus</taxon>
        <taxon>Plenodomus lingam/Leptosphaeria maculans species complex</taxon>
    </lineage>
</organism>
<dbReference type="PANTHER" id="PTHR31306:SF3">
    <property type="entry name" value="NUCLEOTIDE-DIPHOSPHO-SUGAR TRANSFERASE DOMAIN-CONTAINING PROTEIN"/>
    <property type="match status" value="1"/>
</dbReference>
<dbReference type="FunFam" id="3.90.550.10:FF:000236">
    <property type="entry name" value="Uncharacterized protein"/>
    <property type="match status" value="1"/>
</dbReference>
<evidence type="ECO:0000313" key="7">
    <source>
        <dbReference type="EMBL" id="CBY00529.1"/>
    </source>
</evidence>
<dbReference type="GO" id="GO:0006487">
    <property type="term" value="P:protein N-linked glycosylation"/>
    <property type="evidence" value="ECO:0007669"/>
    <property type="project" value="TreeGrafter"/>
</dbReference>
<dbReference type="Gene3D" id="3.90.550.10">
    <property type="entry name" value="Spore Coat Polysaccharide Biosynthesis Protein SpsA, Chain A"/>
    <property type="match status" value="1"/>
</dbReference>
<dbReference type="GO" id="GO:0016757">
    <property type="term" value="F:glycosyltransferase activity"/>
    <property type="evidence" value="ECO:0007669"/>
    <property type="project" value="UniProtKB-KW"/>
</dbReference>
<dbReference type="Pfam" id="PF03407">
    <property type="entry name" value="Nucleotid_trans"/>
    <property type="match status" value="1"/>
</dbReference>
<dbReference type="InParanoid" id="E5AA38"/>
<dbReference type="Proteomes" id="UP000002668">
    <property type="component" value="Genome"/>
</dbReference>
<dbReference type="OrthoDB" id="3763672at2759"/>
<keyword evidence="3" id="KW-0328">Glycosyltransferase</keyword>
<feature type="transmembrane region" description="Helical" evidence="5">
    <location>
        <begin position="198"/>
        <end position="215"/>
    </location>
</feature>
<sequence length="583" mass="65267">MRDISGQRWILTKTMAMDAGCCKVTGVGSYGDAHLLEEPVEYGFGCRVSARRDLPPGGSPPLSIHFTSAALHPLNDDGGFAQVWYTSSIHHTTIVAVAVAVLVVAAARIVHQVCDPWPAAAPVSPQTSASLHLLPRSLTHLTNLPKPKPQSSHPIRLCIAGKESRCFTGMADYSYQSLANSLSTPLANMSPQGRWRRVLLITLVSVIFAVFYFSLPSAYMPTSLAALKYPTAQYASPSNGDTSMEDSMSTILKALYGPILHPVDAANFTAEEGDVYRLHGEPKFTKKLGKRVLILDIDSRPLTAPGQLMDKKLKWKSMRPLSAGMLSHYMFAKIHGYDYKFIRAPDYADRWGTWVKVPMMKEALKTHDYIVFMDSDVMFHYPHLPLEWLLNYWNMTDDTLAMMAIDPNEPQNYDDKGNRFLNTGFVIARQSKRTQDMYRAWAECPSEKKYPGCARWKLDWAHEQAAFGNYLRYDFDRPDDIRVLPCVEANGAPEAVNRGGCKGVFVRHYWVDKGLVAKDLADSVMQYFLPRLHQLYLNTASEHIVDAKGFRLDGADLVELTEEEKANAKAQAEAGKNQKDEGY</sequence>
<dbReference type="InterPro" id="IPR005069">
    <property type="entry name" value="Nucl-diP-sugar_transferase"/>
</dbReference>
<keyword evidence="5" id="KW-0812">Transmembrane</keyword>
<dbReference type="HOGENOM" id="CLU_467734_0_0_1"/>
<dbReference type="GO" id="GO:0000139">
    <property type="term" value="C:Golgi membrane"/>
    <property type="evidence" value="ECO:0007669"/>
    <property type="project" value="TreeGrafter"/>
</dbReference>
<dbReference type="AlphaFoldDB" id="E5AA38"/>
<dbReference type="EMBL" id="FP929138">
    <property type="protein sequence ID" value="CBY00529.1"/>
    <property type="molecule type" value="Genomic_DNA"/>
</dbReference>
<evidence type="ECO:0000256" key="5">
    <source>
        <dbReference type="SAM" id="Phobius"/>
    </source>
</evidence>
<evidence type="ECO:0000259" key="6">
    <source>
        <dbReference type="Pfam" id="PF03407"/>
    </source>
</evidence>
<name>E5AA38_LEPMJ</name>
<evidence type="ECO:0000256" key="2">
    <source>
        <dbReference type="ARBA" id="ARBA00007033"/>
    </source>
</evidence>
<comment type="similarity">
    <text evidence="2">Belongs to the glycosyltransferase 77 family.</text>
</comment>
<evidence type="ECO:0000256" key="1">
    <source>
        <dbReference type="ARBA" id="ARBA00005664"/>
    </source>
</evidence>
<keyword evidence="5" id="KW-1133">Transmembrane helix</keyword>
<dbReference type="PANTHER" id="PTHR31306">
    <property type="entry name" value="ALPHA-1,6-MANNOSYLTRANSFERASE MNN11-RELATED"/>
    <property type="match status" value="1"/>
</dbReference>
<reference evidence="8" key="1">
    <citation type="journal article" date="2011" name="Nat. Commun.">
        <title>Effector diversification within compartments of the Leptosphaeria maculans genome affected by Repeat-Induced Point mutations.</title>
        <authorList>
            <person name="Rouxel T."/>
            <person name="Grandaubert J."/>
            <person name="Hane J.K."/>
            <person name="Hoede C."/>
            <person name="van de Wouw A.P."/>
            <person name="Couloux A."/>
            <person name="Dominguez V."/>
            <person name="Anthouard V."/>
            <person name="Bally P."/>
            <person name="Bourras S."/>
            <person name="Cozijnsen A.J."/>
            <person name="Ciuffetti L.M."/>
            <person name="Degrave A."/>
            <person name="Dilmaghani A."/>
            <person name="Duret L."/>
            <person name="Fudal I."/>
            <person name="Goodwin S.B."/>
            <person name="Gout L."/>
            <person name="Glaser N."/>
            <person name="Linglin J."/>
            <person name="Kema G.H.J."/>
            <person name="Lapalu N."/>
            <person name="Lawrence C.B."/>
            <person name="May K."/>
            <person name="Meyer M."/>
            <person name="Ollivier B."/>
            <person name="Poulain J."/>
            <person name="Schoch C.L."/>
            <person name="Simon A."/>
            <person name="Spatafora J.W."/>
            <person name="Stachowiak A."/>
            <person name="Turgeon B.G."/>
            <person name="Tyler B.M."/>
            <person name="Vincent D."/>
            <person name="Weissenbach J."/>
            <person name="Amselem J."/>
            <person name="Quesneville H."/>
            <person name="Oliver R.P."/>
            <person name="Wincker P."/>
            <person name="Balesdent M.-H."/>
            <person name="Howlett B.J."/>
        </authorList>
    </citation>
    <scope>NUCLEOTIDE SEQUENCE [LARGE SCALE GENOMIC DNA]</scope>
    <source>
        <strain evidence="8">JN3 / isolate v23.1.3 / race Av1-4-5-6-7-8</strain>
    </source>
</reference>
<feature type="domain" description="Nucleotide-diphospho-sugar transferase" evidence="6">
    <location>
        <begin position="353"/>
        <end position="489"/>
    </location>
</feature>
<dbReference type="GeneID" id="13291552"/>
<keyword evidence="4" id="KW-0808">Transferase</keyword>
<dbReference type="VEuPathDB" id="FungiDB:LEMA_P016590.1"/>
<accession>E5AA38</accession>
<dbReference type="eggNOG" id="ENOG502S9ID">
    <property type="taxonomic scope" value="Eukaryota"/>
</dbReference>
<keyword evidence="5" id="KW-0472">Membrane</keyword>